<keyword evidence="2" id="KW-1185">Reference proteome</keyword>
<dbReference type="EMBL" id="JAUEPT010000050">
    <property type="protein sequence ID" value="KAK0437209.1"/>
    <property type="molecule type" value="Genomic_DNA"/>
</dbReference>
<dbReference type="Proteomes" id="UP001175226">
    <property type="component" value="Unassembled WGS sequence"/>
</dbReference>
<comment type="caution">
    <text evidence="1">The sequence shown here is derived from an EMBL/GenBank/DDBJ whole genome shotgun (WGS) entry which is preliminary data.</text>
</comment>
<protein>
    <submittedName>
        <fullName evidence="1">Uncharacterized protein</fullName>
    </submittedName>
</protein>
<gene>
    <name evidence="1" type="ORF">EV421DRAFT_1077148</name>
</gene>
<sequence>MGSEEHHPLLSGIYRHVKRIYRPRSFARASHMPTRQHGAEEKIDARGEDKMNVTWWDLIALSFPRRSVQSSQLEMRLDFIDALATARGFSMLLCLACCPSILAYCSSLPSSSRTVGLMRPWALHVDPGRHGCECSRFRQLVVSILIPIFGDSTLIQCELAAANIYKTSALSFFCAYHRSAQILDIESRPMLFILVSAWTTLTRLMTSRASFDDIMTALISRARATPATRQL</sequence>
<evidence type="ECO:0000313" key="1">
    <source>
        <dbReference type="EMBL" id="KAK0437209.1"/>
    </source>
</evidence>
<reference evidence="1" key="1">
    <citation type="submission" date="2023-06" db="EMBL/GenBank/DDBJ databases">
        <authorList>
            <consortium name="Lawrence Berkeley National Laboratory"/>
            <person name="Ahrendt S."/>
            <person name="Sahu N."/>
            <person name="Indic B."/>
            <person name="Wong-Bajracharya J."/>
            <person name="Merenyi Z."/>
            <person name="Ke H.-M."/>
            <person name="Monk M."/>
            <person name="Kocsube S."/>
            <person name="Drula E."/>
            <person name="Lipzen A."/>
            <person name="Balint B."/>
            <person name="Henrissat B."/>
            <person name="Andreopoulos B."/>
            <person name="Martin F.M."/>
            <person name="Harder C.B."/>
            <person name="Rigling D."/>
            <person name="Ford K.L."/>
            <person name="Foster G.D."/>
            <person name="Pangilinan J."/>
            <person name="Papanicolaou A."/>
            <person name="Barry K."/>
            <person name="LaButti K."/>
            <person name="Viragh M."/>
            <person name="Koriabine M."/>
            <person name="Yan M."/>
            <person name="Riley R."/>
            <person name="Champramary S."/>
            <person name="Plett K.L."/>
            <person name="Tsai I.J."/>
            <person name="Slot J."/>
            <person name="Sipos G."/>
            <person name="Plett J."/>
            <person name="Nagy L.G."/>
            <person name="Grigoriev I.V."/>
        </authorList>
    </citation>
    <scope>NUCLEOTIDE SEQUENCE</scope>
    <source>
        <strain evidence="1">FPL87.14</strain>
    </source>
</reference>
<evidence type="ECO:0000313" key="2">
    <source>
        <dbReference type="Proteomes" id="UP001175226"/>
    </source>
</evidence>
<accession>A0AA39MKM9</accession>
<dbReference type="AlphaFoldDB" id="A0AA39MKM9"/>
<name>A0AA39MKM9_9AGAR</name>
<organism evidence="1 2">
    <name type="scientific">Armillaria borealis</name>
    <dbReference type="NCBI Taxonomy" id="47425"/>
    <lineage>
        <taxon>Eukaryota</taxon>
        <taxon>Fungi</taxon>
        <taxon>Dikarya</taxon>
        <taxon>Basidiomycota</taxon>
        <taxon>Agaricomycotina</taxon>
        <taxon>Agaricomycetes</taxon>
        <taxon>Agaricomycetidae</taxon>
        <taxon>Agaricales</taxon>
        <taxon>Marasmiineae</taxon>
        <taxon>Physalacriaceae</taxon>
        <taxon>Armillaria</taxon>
    </lineage>
</organism>
<proteinExistence type="predicted"/>